<dbReference type="FunFam" id="1.10.420.10:FF:000001">
    <property type="entry name" value="Peroxidase"/>
    <property type="match status" value="2"/>
</dbReference>
<feature type="binding site" evidence="19">
    <location>
        <position position="97"/>
    </location>
    <ligand>
        <name>Ca(2+)</name>
        <dbReference type="ChEBI" id="CHEBI:29108"/>
        <label>1</label>
    </ligand>
</feature>
<dbReference type="Proteomes" id="UP000712600">
    <property type="component" value="Unassembled WGS sequence"/>
</dbReference>
<evidence type="ECO:0000256" key="20">
    <source>
        <dbReference type="PIRSR" id="PIRSR600823-4"/>
    </source>
</evidence>
<evidence type="ECO:0000256" key="16">
    <source>
        <dbReference type="ARBA" id="ARBA00023324"/>
    </source>
</evidence>
<feature type="binding site" description="axial binding residue" evidence="19">
    <location>
        <position position="213"/>
    </location>
    <ligand>
        <name>heme b</name>
        <dbReference type="ChEBI" id="CHEBI:60344"/>
    </ligand>
    <ligandPart>
        <name>Fe</name>
        <dbReference type="ChEBI" id="CHEBI:18248"/>
    </ligandPart>
</feature>
<dbReference type="PROSITE" id="PS00435">
    <property type="entry name" value="PEROXIDASE_1"/>
    <property type="match status" value="1"/>
</dbReference>
<dbReference type="GO" id="GO:0042744">
    <property type="term" value="P:hydrogen peroxide catabolic process"/>
    <property type="evidence" value="ECO:0007669"/>
    <property type="project" value="UniProtKB-KW"/>
</dbReference>
<organism evidence="24 25">
    <name type="scientific">Brassica cretica</name>
    <name type="common">Mustard</name>
    <dbReference type="NCBI Taxonomy" id="69181"/>
    <lineage>
        <taxon>Eukaryota</taxon>
        <taxon>Viridiplantae</taxon>
        <taxon>Streptophyta</taxon>
        <taxon>Embryophyta</taxon>
        <taxon>Tracheophyta</taxon>
        <taxon>Spermatophyta</taxon>
        <taxon>Magnoliopsida</taxon>
        <taxon>eudicotyledons</taxon>
        <taxon>Gunneridae</taxon>
        <taxon>Pentapetalae</taxon>
        <taxon>rosids</taxon>
        <taxon>malvids</taxon>
        <taxon>Brassicales</taxon>
        <taxon>Brassicaceae</taxon>
        <taxon>Brassiceae</taxon>
        <taxon>Brassica</taxon>
    </lineage>
</organism>
<evidence type="ECO:0000256" key="17">
    <source>
        <dbReference type="PIRSR" id="PIRSR600823-1"/>
    </source>
</evidence>
<dbReference type="PANTHER" id="PTHR31517:SF17">
    <property type="entry name" value="PEROXIDASE 6"/>
    <property type="match status" value="1"/>
</dbReference>
<dbReference type="AlphaFoldDB" id="A0A8S9SAV3"/>
<evidence type="ECO:0000313" key="24">
    <source>
        <dbReference type="EMBL" id="KAF3589706.1"/>
    </source>
</evidence>
<feature type="disulfide bond" evidence="21">
    <location>
        <begin position="93"/>
        <end position="98"/>
    </location>
</feature>
<comment type="caution">
    <text evidence="24">The sequence shown here is derived from an EMBL/GenBank/DDBJ whole genome shotgun (WGS) entry which is preliminary data.</text>
</comment>
<dbReference type="InterPro" id="IPR010255">
    <property type="entry name" value="Haem_peroxidase_sf"/>
</dbReference>
<evidence type="ECO:0000256" key="2">
    <source>
        <dbReference type="ARBA" id="ARBA00002322"/>
    </source>
</evidence>
<dbReference type="FunFam" id="1.10.520.10:FF:000006">
    <property type="entry name" value="Peroxidase"/>
    <property type="match status" value="1"/>
</dbReference>
<evidence type="ECO:0000256" key="9">
    <source>
        <dbReference type="ARBA" id="ARBA00022723"/>
    </source>
</evidence>
<feature type="domain" description="Plant heme peroxidase family profile" evidence="23">
    <location>
        <begin position="50"/>
        <end position="340"/>
    </location>
</feature>
<keyword evidence="16" id="KW-0376">Hydrogen peroxide</keyword>
<dbReference type="InterPro" id="IPR000823">
    <property type="entry name" value="Peroxidase_pln"/>
</dbReference>
<feature type="binding site" evidence="19">
    <location>
        <position position="99"/>
    </location>
    <ligand>
        <name>Ca(2+)</name>
        <dbReference type="ChEBI" id="CHEBI:29108"/>
        <label>1</label>
    </ligand>
</feature>
<feature type="binding site" evidence="19">
    <location>
        <position position="270"/>
    </location>
    <ligand>
        <name>Ca(2+)</name>
        <dbReference type="ChEBI" id="CHEBI:29108"/>
        <label>2</label>
    </ligand>
</feature>
<evidence type="ECO:0000256" key="10">
    <source>
        <dbReference type="ARBA" id="ARBA00022729"/>
    </source>
</evidence>
<gene>
    <name evidence="24" type="ORF">F2Q69_00028613</name>
</gene>
<feature type="active site" description="Proton acceptor" evidence="17">
    <location>
        <position position="91"/>
    </location>
</feature>
<keyword evidence="11 19" id="KW-0106">Calcium</keyword>
<sequence>MKSAVVSVVLLVILVAWPVSADRKDLPGAGGYGGDDEEEDTKTWFPLDNQLSLSYYDKICPNFEKIVDTKVREWTKTDPSLGPALLRLLFHDCGVTGCDASVLLDHKGSERRSPASKTLRGFELIDDIKSEIEKSCPGLVSCADILTSASRSATYQLGGPYWPNAYGRRDSTNSYARDVEKVPSGRRDITGLLETFQSYGLNILDLVVLSGAHTIGKAYCGTIQSRLYNFNATHGTDPSIDPKYADFLRRKCRWASETVYLDAVTPVVFDNQYYINLQKNMGVLTTDAELVKDPRTAPLVKAFAEQPPQMFRHQFGVSMAKLVNVGVITGEDRTGEIRKSRLYNFNATHGTDPSIDPKYADFLRRKCRWASETVYLDAVTPVVFDNQYYINLQKNMGVLTTDAELVKDPRTAPLVKAFAEQPPQMFRHQFGVSMAKLVNVGVITGEDRTGEIRKVCSKSNSKRY</sequence>
<feature type="binding site" evidence="19">
    <location>
        <position position="92"/>
    </location>
    <ligand>
        <name>Ca(2+)</name>
        <dbReference type="ChEBI" id="CHEBI:29108"/>
        <label>1</label>
    </ligand>
</feature>
<dbReference type="PANTHER" id="PTHR31517">
    <property type="match status" value="1"/>
</dbReference>
<evidence type="ECO:0000256" key="22">
    <source>
        <dbReference type="SAM" id="SignalP"/>
    </source>
</evidence>
<comment type="cofactor">
    <cofactor evidence="19">
        <name>heme b</name>
        <dbReference type="ChEBI" id="CHEBI:60344"/>
    </cofactor>
    <text evidence="19">Binds 1 heme b (iron(II)-protoporphyrin IX) group per subunit.</text>
</comment>
<evidence type="ECO:0000259" key="23">
    <source>
        <dbReference type="PROSITE" id="PS50873"/>
    </source>
</evidence>
<keyword evidence="9 19" id="KW-0479">Metal-binding</keyword>
<feature type="chain" id="PRO_5035859342" description="peroxidase" evidence="22">
    <location>
        <begin position="22"/>
        <end position="464"/>
    </location>
</feature>
<dbReference type="PROSITE" id="PS00436">
    <property type="entry name" value="PEROXIDASE_2"/>
    <property type="match status" value="1"/>
</dbReference>
<protein>
    <recommendedName>
        <fullName evidence="5">peroxidase</fullName>
        <ecNumber evidence="5">1.11.1.7</ecNumber>
    </recommendedName>
</protein>
<dbReference type="Pfam" id="PF00141">
    <property type="entry name" value="peroxidase"/>
    <property type="match status" value="2"/>
</dbReference>
<dbReference type="EC" id="1.11.1.7" evidence="5"/>
<evidence type="ECO:0000256" key="21">
    <source>
        <dbReference type="PIRSR" id="PIRSR600823-5"/>
    </source>
</evidence>
<dbReference type="CDD" id="cd00693">
    <property type="entry name" value="secretory_peroxidase"/>
    <property type="match status" value="1"/>
</dbReference>
<keyword evidence="13 19" id="KW-0408">Iron</keyword>
<feature type="binding site" evidence="19">
    <location>
        <position position="110"/>
    </location>
    <ligand>
        <name>Ca(2+)</name>
        <dbReference type="ChEBI" id="CHEBI:29108"/>
        <label>1</label>
    </ligand>
</feature>
<dbReference type="PRINTS" id="PR00458">
    <property type="entry name" value="PEROXIDASE"/>
</dbReference>
<dbReference type="GO" id="GO:0020037">
    <property type="term" value="F:heme binding"/>
    <property type="evidence" value="ECO:0007669"/>
    <property type="project" value="InterPro"/>
</dbReference>
<feature type="binding site" evidence="19">
    <location>
        <position position="214"/>
    </location>
    <ligand>
        <name>Ca(2+)</name>
        <dbReference type="ChEBI" id="CHEBI:29108"/>
        <label>2</label>
    </ligand>
</feature>
<dbReference type="GO" id="GO:0006979">
    <property type="term" value="P:response to oxidative stress"/>
    <property type="evidence" value="ECO:0007669"/>
    <property type="project" value="InterPro"/>
</dbReference>
<evidence type="ECO:0000256" key="13">
    <source>
        <dbReference type="ARBA" id="ARBA00023004"/>
    </source>
</evidence>
<dbReference type="Gene3D" id="1.10.420.10">
    <property type="entry name" value="Peroxidase, domain 2"/>
    <property type="match status" value="2"/>
</dbReference>
<feature type="binding site" evidence="18">
    <location>
        <position position="183"/>
    </location>
    <ligand>
        <name>substrate</name>
    </ligand>
</feature>
<dbReference type="InterPro" id="IPR019793">
    <property type="entry name" value="Peroxidases_heam-ligand_BS"/>
</dbReference>
<evidence type="ECO:0000256" key="3">
    <source>
        <dbReference type="ARBA" id="ARBA00004613"/>
    </source>
</evidence>
<evidence type="ECO:0000256" key="11">
    <source>
        <dbReference type="ARBA" id="ARBA00022837"/>
    </source>
</evidence>
<evidence type="ECO:0000256" key="18">
    <source>
        <dbReference type="PIRSR" id="PIRSR600823-2"/>
    </source>
</evidence>
<feature type="binding site" evidence="19">
    <location>
        <position position="262"/>
    </location>
    <ligand>
        <name>Ca(2+)</name>
        <dbReference type="ChEBI" id="CHEBI:29108"/>
        <label>2</label>
    </ligand>
</feature>
<keyword evidence="6" id="KW-0964">Secreted</keyword>
<feature type="domain" description="Plant heme peroxidase family profile" evidence="23">
    <location>
        <begin position="341"/>
        <end position="460"/>
    </location>
</feature>
<evidence type="ECO:0000313" key="25">
    <source>
        <dbReference type="Proteomes" id="UP000712600"/>
    </source>
</evidence>
<keyword evidence="8" id="KW-0349">Heme</keyword>
<evidence type="ECO:0000256" key="15">
    <source>
        <dbReference type="ARBA" id="ARBA00023180"/>
    </source>
</evidence>
<dbReference type="InterPro" id="IPR019794">
    <property type="entry name" value="Peroxidases_AS"/>
</dbReference>
<feature type="binding site" evidence="19">
    <location>
        <position position="95"/>
    </location>
    <ligand>
        <name>Ca(2+)</name>
        <dbReference type="ChEBI" id="CHEBI:29108"/>
        <label>1</label>
    </ligand>
</feature>
<keyword evidence="7" id="KW-0575">Peroxidase</keyword>
<comment type="cofactor">
    <cofactor evidence="19">
        <name>Ca(2+)</name>
        <dbReference type="ChEBI" id="CHEBI:29108"/>
    </cofactor>
    <text evidence="19">Binds 2 calcium ions per subunit.</text>
</comment>
<dbReference type="PRINTS" id="PR00461">
    <property type="entry name" value="PLPEROXIDASE"/>
</dbReference>
<evidence type="ECO:0000256" key="12">
    <source>
        <dbReference type="ARBA" id="ARBA00023002"/>
    </source>
</evidence>
<keyword evidence="12" id="KW-0560">Oxidoreductase</keyword>
<evidence type="ECO:0000256" key="14">
    <source>
        <dbReference type="ARBA" id="ARBA00023157"/>
    </source>
</evidence>
<evidence type="ECO:0000256" key="7">
    <source>
        <dbReference type="ARBA" id="ARBA00022559"/>
    </source>
</evidence>
<comment type="subcellular location">
    <subcellularLocation>
        <location evidence="3">Secreted</location>
    </subcellularLocation>
</comment>
<proteinExistence type="inferred from homology"/>
<keyword evidence="14 21" id="KW-1015">Disulfide bond</keyword>
<dbReference type="InterPro" id="IPR033905">
    <property type="entry name" value="Secretory_peroxidase"/>
</dbReference>
<comment type="function">
    <text evidence="2">Removal of H(2)O(2), oxidation of toxic reductants, biosynthesis and degradation of lignin, suberization, auxin catabolism, response to environmental stresses such as wounding, pathogen attack and oxidative stress. These functions might be dependent on each isozyme/isoform in each plant tissue.</text>
</comment>
<dbReference type="PROSITE" id="PS50873">
    <property type="entry name" value="PEROXIDASE_4"/>
    <property type="match status" value="2"/>
</dbReference>
<evidence type="ECO:0000256" key="5">
    <source>
        <dbReference type="ARBA" id="ARBA00012313"/>
    </source>
</evidence>
<evidence type="ECO:0000256" key="8">
    <source>
        <dbReference type="ARBA" id="ARBA00022617"/>
    </source>
</evidence>
<feature type="signal peptide" evidence="22">
    <location>
        <begin position="1"/>
        <end position="21"/>
    </location>
</feature>
<keyword evidence="15" id="KW-0325">Glycoprotein</keyword>
<keyword evidence="10 22" id="KW-0732">Signal</keyword>
<dbReference type="InterPro" id="IPR002016">
    <property type="entry name" value="Haem_peroxidase"/>
</dbReference>
<feature type="disulfide bond" evidence="21">
    <location>
        <begin position="220"/>
        <end position="252"/>
    </location>
</feature>
<feature type="binding site" evidence="19">
    <location>
        <position position="265"/>
    </location>
    <ligand>
        <name>Ca(2+)</name>
        <dbReference type="ChEBI" id="CHEBI:29108"/>
        <label>2</label>
    </ligand>
</feature>
<name>A0A8S9SAV3_BRACR</name>
<dbReference type="EMBL" id="QGKX02000088">
    <property type="protein sequence ID" value="KAF3589706.1"/>
    <property type="molecule type" value="Genomic_DNA"/>
</dbReference>
<dbReference type="SUPFAM" id="SSF48113">
    <property type="entry name" value="Heme-dependent peroxidases"/>
    <property type="match status" value="2"/>
</dbReference>
<dbReference type="GO" id="GO:0005576">
    <property type="term" value="C:extracellular region"/>
    <property type="evidence" value="ECO:0007669"/>
    <property type="project" value="UniProtKB-SubCell"/>
</dbReference>
<feature type="binding site" evidence="19">
    <location>
        <position position="101"/>
    </location>
    <ligand>
        <name>Ca(2+)</name>
        <dbReference type="ChEBI" id="CHEBI:29108"/>
        <label>1</label>
    </ligand>
</feature>
<evidence type="ECO:0000256" key="19">
    <source>
        <dbReference type="PIRSR" id="PIRSR600823-3"/>
    </source>
</evidence>
<evidence type="ECO:0000256" key="6">
    <source>
        <dbReference type="ARBA" id="ARBA00022525"/>
    </source>
</evidence>
<dbReference type="GO" id="GO:0140825">
    <property type="term" value="F:lactoperoxidase activity"/>
    <property type="evidence" value="ECO:0007669"/>
    <property type="project" value="UniProtKB-EC"/>
</dbReference>
<feature type="disulfide bond" evidence="21">
    <location>
        <begin position="60"/>
        <end position="136"/>
    </location>
</feature>
<accession>A0A8S9SAV3</accession>
<comment type="catalytic activity">
    <reaction evidence="1">
        <text>2 a phenolic donor + H2O2 = 2 a phenolic radical donor + 2 H2O</text>
        <dbReference type="Rhea" id="RHEA:56136"/>
        <dbReference type="ChEBI" id="CHEBI:15377"/>
        <dbReference type="ChEBI" id="CHEBI:16240"/>
        <dbReference type="ChEBI" id="CHEBI:139520"/>
        <dbReference type="ChEBI" id="CHEBI:139521"/>
        <dbReference type="EC" id="1.11.1.7"/>
    </reaction>
</comment>
<dbReference type="Gene3D" id="1.10.520.10">
    <property type="match status" value="1"/>
</dbReference>
<feature type="site" description="Transition state stabilizer" evidence="20">
    <location>
        <position position="87"/>
    </location>
</feature>
<dbReference type="GO" id="GO:0046872">
    <property type="term" value="F:metal ion binding"/>
    <property type="evidence" value="ECO:0007669"/>
    <property type="project" value="UniProtKB-KW"/>
</dbReference>
<reference evidence="24" key="1">
    <citation type="submission" date="2019-12" db="EMBL/GenBank/DDBJ databases">
        <title>Genome sequencing and annotation of Brassica cretica.</title>
        <authorList>
            <person name="Studholme D.J."/>
            <person name="Sarris P."/>
        </authorList>
    </citation>
    <scope>NUCLEOTIDE SEQUENCE</scope>
    <source>
        <strain evidence="24">PFS-109/04</strain>
        <tissue evidence="24">Leaf</tissue>
    </source>
</reference>
<comment type="similarity">
    <text evidence="4">Belongs to the peroxidase family. Ascorbate peroxidase subfamily.</text>
</comment>
<evidence type="ECO:0000256" key="4">
    <source>
        <dbReference type="ARBA" id="ARBA00006873"/>
    </source>
</evidence>
<evidence type="ECO:0000256" key="1">
    <source>
        <dbReference type="ARBA" id="ARBA00000189"/>
    </source>
</evidence>